<proteinExistence type="predicted"/>
<accession>A0ACC2DRI6</accession>
<name>A0ACC2DRI6_DIPCM</name>
<evidence type="ECO:0000313" key="1">
    <source>
        <dbReference type="EMBL" id="KAJ7556809.1"/>
    </source>
</evidence>
<reference evidence="2" key="1">
    <citation type="journal article" date="2024" name="Proc. Natl. Acad. Sci. U.S.A.">
        <title>Extraordinary preservation of gene collinearity over three hundred million years revealed in homosporous lycophytes.</title>
        <authorList>
            <person name="Li C."/>
            <person name="Wickell D."/>
            <person name="Kuo L.Y."/>
            <person name="Chen X."/>
            <person name="Nie B."/>
            <person name="Liao X."/>
            <person name="Peng D."/>
            <person name="Ji J."/>
            <person name="Jenkins J."/>
            <person name="Williams M."/>
            <person name="Shu S."/>
            <person name="Plott C."/>
            <person name="Barry K."/>
            <person name="Rajasekar S."/>
            <person name="Grimwood J."/>
            <person name="Han X."/>
            <person name="Sun S."/>
            <person name="Hou Z."/>
            <person name="He W."/>
            <person name="Dai G."/>
            <person name="Sun C."/>
            <person name="Schmutz J."/>
            <person name="Leebens-Mack J.H."/>
            <person name="Li F.W."/>
            <person name="Wang L."/>
        </authorList>
    </citation>
    <scope>NUCLEOTIDE SEQUENCE [LARGE SCALE GENOMIC DNA]</scope>
    <source>
        <strain evidence="2">cv. PW_Plant_1</strain>
    </source>
</reference>
<protein>
    <submittedName>
        <fullName evidence="1">Uncharacterized protein</fullName>
    </submittedName>
</protein>
<gene>
    <name evidence="1" type="ORF">O6H91_05G100100</name>
</gene>
<dbReference type="Proteomes" id="UP001162992">
    <property type="component" value="Chromosome 5"/>
</dbReference>
<sequence length="762" mass="82211">MDELEDGKSSAVDGDDRDAVMMLRKAMPSRPQVVVPLRTTADTSFKPSEAGHSPMSLGVSFFADHEPEAESKSFTDLLTGPPQSPCVKGGLMKSSKSRMTSSPGGSFAERLAARGATISNLKQESTDEYKPSTVRMKLTPPSQIPIPPSNCFTVPPDLSPITLLDSPVLFSSSQAEPSPTTGRTYRAPSIFSGAGVLATTSSESSKESGSEREQEGSSAFVFKPLPKQGAVNSLSSFGNLENFGLAHQCIMPNHEQQDSSGIYRSSPPAFLASSSPSLPPKMLSLTVGKQHASGPASEEADVSPKEPVPTLVEQRPSEDGYNWRKYGQKQVKGSEYPRSYYKCTYANCPVKKKVERSLDGQVTEIVYKGEHTHAKPQSNRRTAVGSTLVISDGIGRDSSYFTRRVGEKADDSSGLYKVNGFRGSAGWMDFQTGSKGQGFLRADGTFERASSGIIDGCAPTGYSAELAGISEPSASSYSDDDEQGSKISIEDGDEPESKRRRRENILTEITGVQRTIREPRIVVQTTSDIDILDDGYRWRKYGQKVVKGNPHPRSYYKCTHAGCPVRKHVERASNDPKSVITTYEGKHNHDVPVAKSGGHDSGGTSGAPSLLTQTASFSTSHETLNSATTSIRDEGFQFTHKTAVCGRLLEDDSKNVELGLSDVDLRGRVGRGMLSTDISSIIGQKEELAFPPAGFVGLADSIKPGNDSSRVEAFDSVFNSSNVPDLVFLPKQECEDDSFQPFVNASSSIFHHNVAPKLVLRP</sequence>
<organism evidence="1 2">
    <name type="scientific">Diphasiastrum complanatum</name>
    <name type="common">Issler's clubmoss</name>
    <name type="synonym">Lycopodium complanatum</name>
    <dbReference type="NCBI Taxonomy" id="34168"/>
    <lineage>
        <taxon>Eukaryota</taxon>
        <taxon>Viridiplantae</taxon>
        <taxon>Streptophyta</taxon>
        <taxon>Embryophyta</taxon>
        <taxon>Tracheophyta</taxon>
        <taxon>Lycopodiopsida</taxon>
        <taxon>Lycopodiales</taxon>
        <taxon>Lycopodiaceae</taxon>
        <taxon>Lycopodioideae</taxon>
        <taxon>Diphasiastrum</taxon>
    </lineage>
</organism>
<evidence type="ECO:0000313" key="2">
    <source>
        <dbReference type="Proteomes" id="UP001162992"/>
    </source>
</evidence>
<comment type="caution">
    <text evidence="1">The sequence shown here is derived from an EMBL/GenBank/DDBJ whole genome shotgun (WGS) entry which is preliminary data.</text>
</comment>
<keyword evidence="2" id="KW-1185">Reference proteome</keyword>
<dbReference type="EMBL" id="CM055096">
    <property type="protein sequence ID" value="KAJ7556809.1"/>
    <property type="molecule type" value="Genomic_DNA"/>
</dbReference>